<evidence type="ECO:0000313" key="2">
    <source>
        <dbReference type="EMBL" id="WNC67336.1"/>
    </source>
</evidence>
<name>A0ABY9TEX3_9GAMM</name>
<organism evidence="2 3">
    <name type="scientific">Thalassotalea nanhaiensis</name>
    <dbReference type="NCBI Taxonomy" id="3065648"/>
    <lineage>
        <taxon>Bacteria</taxon>
        <taxon>Pseudomonadati</taxon>
        <taxon>Pseudomonadota</taxon>
        <taxon>Gammaproteobacteria</taxon>
        <taxon>Alteromonadales</taxon>
        <taxon>Colwelliaceae</taxon>
        <taxon>Thalassotalea</taxon>
    </lineage>
</organism>
<dbReference type="InterPro" id="IPR056572">
    <property type="entry name" value="Zn_ribbon_PaaD"/>
</dbReference>
<evidence type="ECO:0000313" key="3">
    <source>
        <dbReference type="Proteomes" id="UP001248581"/>
    </source>
</evidence>
<feature type="domain" description="PaaD zinc beta ribbon" evidence="1">
    <location>
        <begin position="12"/>
        <end position="62"/>
    </location>
</feature>
<keyword evidence="3" id="KW-1185">Reference proteome</keyword>
<dbReference type="RefSeq" id="WP_348386500.1">
    <property type="nucleotide sequence ID" value="NZ_CP134146.1"/>
</dbReference>
<dbReference type="Pfam" id="PF23451">
    <property type="entry name" value="Zn_ribbon_PaaD"/>
    <property type="match status" value="1"/>
</dbReference>
<reference evidence="3" key="1">
    <citation type="submission" date="2023-09" db="EMBL/GenBank/DDBJ databases">
        <authorList>
            <person name="Li S."/>
            <person name="Li X."/>
            <person name="Zhang C."/>
            <person name="Zhao Z."/>
        </authorList>
    </citation>
    <scope>NUCLEOTIDE SEQUENCE [LARGE SCALE GENOMIC DNA]</scope>
    <source>
        <strain evidence="3">SQ345</strain>
    </source>
</reference>
<accession>A0ABY9TEX3</accession>
<gene>
    <name evidence="2" type="ORF">RI845_12500</name>
</gene>
<sequence>MTNKHNPKTDREQKVFKDEYDQTVECPWCKSTDTQVASPFGGTVSEILFKCNGCKQTFGWMKWQHKMPE</sequence>
<protein>
    <recommendedName>
        <fullName evidence="1">PaaD zinc beta ribbon domain-containing protein</fullName>
    </recommendedName>
</protein>
<dbReference type="EMBL" id="CP134146">
    <property type="protein sequence ID" value="WNC67336.1"/>
    <property type="molecule type" value="Genomic_DNA"/>
</dbReference>
<proteinExistence type="predicted"/>
<evidence type="ECO:0000259" key="1">
    <source>
        <dbReference type="Pfam" id="PF23451"/>
    </source>
</evidence>
<dbReference type="Proteomes" id="UP001248581">
    <property type="component" value="Chromosome"/>
</dbReference>